<feature type="region of interest" description="Disordered" evidence="7">
    <location>
        <begin position="305"/>
        <end position="332"/>
    </location>
</feature>
<feature type="modified residue" description="Phosphohistidine" evidence="4">
    <location>
        <position position="1290"/>
    </location>
</feature>
<dbReference type="EMBL" id="WTPX01000155">
    <property type="protein sequence ID" value="NNJ27455.1"/>
    <property type="molecule type" value="Genomic_DNA"/>
</dbReference>
<keyword evidence="14" id="KW-1185">Reference proteome</keyword>
<dbReference type="CDD" id="cd17546">
    <property type="entry name" value="REC_hyHK_CKI1_RcsC-like"/>
    <property type="match status" value="1"/>
</dbReference>
<dbReference type="CDD" id="cd16922">
    <property type="entry name" value="HATPase_EvgS-ArcB-TorS-like"/>
    <property type="match status" value="1"/>
</dbReference>
<feature type="domain" description="PAC" evidence="11">
    <location>
        <begin position="484"/>
        <end position="536"/>
    </location>
</feature>
<dbReference type="PANTHER" id="PTHR45339:SF5">
    <property type="entry name" value="HISTIDINE KINASE"/>
    <property type="match status" value="1"/>
</dbReference>
<dbReference type="GO" id="GO:0004673">
    <property type="term" value="F:protein histidine kinase activity"/>
    <property type="evidence" value="ECO:0007669"/>
    <property type="project" value="UniProtKB-EC"/>
</dbReference>
<feature type="domain" description="PAS" evidence="10">
    <location>
        <begin position="409"/>
        <end position="455"/>
    </location>
</feature>
<evidence type="ECO:0000259" key="12">
    <source>
        <dbReference type="PROSITE" id="PS50894"/>
    </source>
</evidence>
<feature type="region of interest" description="Disordered" evidence="7">
    <location>
        <begin position="775"/>
        <end position="812"/>
    </location>
</feature>
<evidence type="ECO:0000259" key="10">
    <source>
        <dbReference type="PROSITE" id="PS50112"/>
    </source>
</evidence>
<evidence type="ECO:0000256" key="5">
    <source>
        <dbReference type="PROSITE-ProRule" id="PRU00169"/>
    </source>
</evidence>
<reference evidence="13 14" key="1">
    <citation type="journal article" date="2020" name="Syst. Appl. Microbiol.">
        <title>Alienimonas chondri sp. nov., a novel planctomycete isolated from the biofilm of the red alga Chondrus crispus.</title>
        <authorList>
            <person name="Vitorino I."/>
            <person name="Albuquerque L."/>
            <person name="Wiegand S."/>
            <person name="Kallscheuer N."/>
            <person name="da Costa M.S."/>
            <person name="Lobo-da-Cunha A."/>
            <person name="Jogler C."/>
            <person name="Lage O.M."/>
        </authorList>
    </citation>
    <scope>NUCLEOTIDE SEQUENCE [LARGE SCALE GENOMIC DNA]</scope>
    <source>
        <strain evidence="13 14">LzC2</strain>
    </source>
</reference>
<feature type="modified residue" description="4-aspartylphosphate" evidence="5">
    <location>
        <position position="903"/>
    </location>
</feature>
<comment type="catalytic activity">
    <reaction evidence="1">
        <text>ATP + protein L-histidine = ADP + protein N-phospho-L-histidine.</text>
        <dbReference type="EC" id="2.7.13.3"/>
    </reaction>
</comment>
<evidence type="ECO:0000256" key="6">
    <source>
        <dbReference type="SAM" id="Coils"/>
    </source>
</evidence>
<dbReference type="SMART" id="SM00388">
    <property type="entry name" value="HisKA"/>
    <property type="match status" value="1"/>
</dbReference>
<feature type="region of interest" description="Disordered" evidence="7">
    <location>
        <begin position="59"/>
        <end position="83"/>
    </location>
</feature>
<feature type="domain" description="PAS" evidence="10">
    <location>
        <begin position="223"/>
        <end position="276"/>
    </location>
</feature>
<dbReference type="InterPro" id="IPR035965">
    <property type="entry name" value="PAS-like_dom_sf"/>
</dbReference>
<feature type="domain" description="Histidine kinase" evidence="8">
    <location>
        <begin position="554"/>
        <end position="773"/>
    </location>
</feature>
<evidence type="ECO:0000256" key="2">
    <source>
        <dbReference type="ARBA" id="ARBA00012438"/>
    </source>
</evidence>
<dbReference type="SMART" id="SM00091">
    <property type="entry name" value="PAS"/>
    <property type="match status" value="2"/>
</dbReference>
<dbReference type="SUPFAM" id="SSF47226">
    <property type="entry name" value="Histidine-containing phosphotransfer domain, HPT domain"/>
    <property type="match status" value="1"/>
</dbReference>
<dbReference type="PROSITE" id="PS50112">
    <property type="entry name" value="PAS"/>
    <property type="match status" value="2"/>
</dbReference>
<feature type="coiled-coil region" evidence="6">
    <location>
        <begin position="517"/>
        <end position="547"/>
    </location>
</feature>
<dbReference type="InterPro" id="IPR013767">
    <property type="entry name" value="PAS_fold"/>
</dbReference>
<evidence type="ECO:0000256" key="4">
    <source>
        <dbReference type="PROSITE-ProRule" id="PRU00110"/>
    </source>
</evidence>
<dbReference type="InterPro" id="IPR000014">
    <property type="entry name" value="PAS"/>
</dbReference>
<evidence type="ECO:0000313" key="13">
    <source>
        <dbReference type="EMBL" id="NNJ27455.1"/>
    </source>
</evidence>
<dbReference type="SUPFAM" id="SSF55781">
    <property type="entry name" value="GAF domain-like"/>
    <property type="match status" value="1"/>
</dbReference>
<dbReference type="Gene3D" id="3.30.565.10">
    <property type="entry name" value="Histidine kinase-like ATPase, C-terminal domain"/>
    <property type="match status" value="1"/>
</dbReference>
<dbReference type="Pfam" id="PF01627">
    <property type="entry name" value="Hpt"/>
    <property type="match status" value="1"/>
</dbReference>
<dbReference type="PRINTS" id="PR00344">
    <property type="entry name" value="BCTRLSENSOR"/>
</dbReference>
<evidence type="ECO:0000256" key="1">
    <source>
        <dbReference type="ARBA" id="ARBA00000085"/>
    </source>
</evidence>
<dbReference type="Proteomes" id="UP000609651">
    <property type="component" value="Unassembled WGS sequence"/>
</dbReference>
<dbReference type="InterPro" id="IPR003661">
    <property type="entry name" value="HisK_dim/P_dom"/>
</dbReference>
<dbReference type="Gene3D" id="1.20.120.160">
    <property type="entry name" value="HPT domain"/>
    <property type="match status" value="1"/>
</dbReference>
<name>A0ABX1VIU0_9PLAN</name>
<dbReference type="CDD" id="cd00082">
    <property type="entry name" value="HisKA"/>
    <property type="match status" value="1"/>
</dbReference>
<dbReference type="Gene3D" id="3.30.450.40">
    <property type="match status" value="1"/>
</dbReference>
<dbReference type="SUPFAM" id="SSF55785">
    <property type="entry name" value="PYP-like sensor domain (PAS domain)"/>
    <property type="match status" value="2"/>
</dbReference>
<feature type="region of interest" description="Disordered" evidence="7">
    <location>
        <begin position="365"/>
        <end position="386"/>
    </location>
</feature>
<evidence type="ECO:0000259" key="8">
    <source>
        <dbReference type="PROSITE" id="PS50109"/>
    </source>
</evidence>
<dbReference type="SMART" id="SM00448">
    <property type="entry name" value="REC"/>
    <property type="match status" value="2"/>
</dbReference>
<keyword evidence="3 5" id="KW-0597">Phosphoprotein</keyword>
<dbReference type="PROSITE" id="PS50894">
    <property type="entry name" value="HPT"/>
    <property type="match status" value="1"/>
</dbReference>
<dbReference type="InterPro" id="IPR001789">
    <property type="entry name" value="Sig_transdc_resp-reg_receiver"/>
</dbReference>
<dbReference type="SUPFAM" id="SSF52172">
    <property type="entry name" value="CheY-like"/>
    <property type="match status" value="2"/>
</dbReference>
<dbReference type="InterPro" id="IPR036890">
    <property type="entry name" value="HATPase_C_sf"/>
</dbReference>
<feature type="modified residue" description="4-aspartylphosphate" evidence="5">
    <location>
        <position position="1081"/>
    </location>
</feature>
<dbReference type="Gene3D" id="3.40.50.2300">
    <property type="match status" value="2"/>
</dbReference>
<keyword evidence="6" id="KW-0175">Coiled coil</keyword>
<dbReference type="InterPro" id="IPR000700">
    <property type="entry name" value="PAS-assoc_C"/>
</dbReference>
<accession>A0ABX1VIU0</accession>
<proteinExistence type="predicted"/>
<protein>
    <recommendedName>
        <fullName evidence="2">histidine kinase</fullName>
        <ecNumber evidence="2">2.7.13.3</ecNumber>
    </recommendedName>
</protein>
<evidence type="ECO:0000256" key="3">
    <source>
        <dbReference type="ARBA" id="ARBA00022553"/>
    </source>
</evidence>
<dbReference type="Pfam" id="PF08448">
    <property type="entry name" value="PAS_4"/>
    <property type="match status" value="1"/>
</dbReference>
<dbReference type="EC" id="2.7.13.3" evidence="2"/>
<keyword evidence="13" id="KW-0418">Kinase</keyword>
<keyword evidence="13" id="KW-0808">Transferase</keyword>
<dbReference type="RefSeq" id="WP_171189365.1">
    <property type="nucleotide sequence ID" value="NZ_WTPX01000155.1"/>
</dbReference>
<feature type="domain" description="HPt" evidence="12">
    <location>
        <begin position="1251"/>
        <end position="1354"/>
    </location>
</feature>
<dbReference type="PROSITE" id="PS50110">
    <property type="entry name" value="RESPONSE_REGULATORY"/>
    <property type="match status" value="2"/>
</dbReference>
<dbReference type="InterPro" id="IPR011006">
    <property type="entry name" value="CheY-like_superfamily"/>
</dbReference>
<organism evidence="13 14">
    <name type="scientific">Alienimonas chondri</name>
    <dbReference type="NCBI Taxonomy" id="2681879"/>
    <lineage>
        <taxon>Bacteria</taxon>
        <taxon>Pseudomonadati</taxon>
        <taxon>Planctomycetota</taxon>
        <taxon>Planctomycetia</taxon>
        <taxon>Planctomycetales</taxon>
        <taxon>Planctomycetaceae</taxon>
        <taxon>Alienimonas</taxon>
    </lineage>
</organism>
<feature type="region of interest" description="Disordered" evidence="7">
    <location>
        <begin position="1151"/>
        <end position="1191"/>
    </location>
</feature>
<dbReference type="NCBIfam" id="TIGR00229">
    <property type="entry name" value="sensory_box"/>
    <property type="match status" value="2"/>
</dbReference>
<dbReference type="InterPro" id="IPR001610">
    <property type="entry name" value="PAC"/>
</dbReference>
<dbReference type="Gene3D" id="3.30.450.20">
    <property type="entry name" value="PAS domain"/>
    <property type="match status" value="2"/>
</dbReference>
<sequence>MTSPPPHAAAASEAALAQALGRTADLAAEGMDSPEAALESAVELACELTGWPLGHVVLPLPEGPRRGESEEDAGSPDPGFQDTNIWHLSAAGERSERGAALVGALEGFGAGALPGGVGPSAPTAAGRAFHRGEPAWVELAETRADAGSARAALGDAGLRSAFAVPILVRGAVAAVCEFFTPDPAPRGGASNTAEGAAAIAVAIGRQVAGALTLSRTRAQLAAREDDLFDLFETAAAGIVLLEPNGVIRRCNRAFAQSLGRSPKSLAGRPISDLFAPGGRGGGPLLAAARSGRALLGHEADFLVAPDSKRTSNARRASDSRRANEGNGSSRGEIRTLLIDADARLPPAPPGPGEAPNRPASAEIAAADDAAADDDERRQGGMGPEGGLFVGPALRCFTRDVTARRRRDQDRNRLAEIVRATPDAVTSKNLAGVLQTWNEGAVRMYGHSPERALGRTAPELGIVPRERREEDARLMATAAAGKRVEQFQTKRVRADGTRIDVSLTVGPVRDAAGRVVGAAFVARDITEQKRAAEQLERATSRAEQASRAKTEFLANVSHELRTPMSAILGFTELAADEALPPHVLDWLDTVRESADHLLALLNEILDFSRIESRRFELDPIPFSPREVVEETVRSLAPIADRKGLELTGSVARGVPDALTGDPVRLRQILTNLTGNAVKFTDRGRVAVRIERETSGGDAGNDAAGPDPQPGDPVRLHLTVQDTGPGIAAADRERVFQPFAQADNTATRKHGGTGLGLSITHRLIGLMGGAVWMESLSESDLPQAESRTGESRTGESDTDETNDAPPDDAPATGTTFHVTLTLPAADPASVSMEGTAADVPKDLVPKLRGLPVLVVDASPENRRLLCEALESWQMSPVSASTEQEARDMVAAAAADGHAFPLVLADAALAGLPKAGSGKSSTVNGAPQGGVVAEAAAAGGAGVVLVTADGRRRRRAELDAPGVAGAVEKPIARSELLDTIVAALGAEPIHDSDGDRPRSVIPAAQAARLRVLLVEDTAANRKVLTAVLAKRGHKVTVAVNGRAGVETFTRALDRAADRAAAGKSPVRKNAVGGRGGGFDAVLMDVQMPVLDGLRATAELRRIEEARGLPRTPVLALTAHALKGDRERCLQAGMDGYLSKPINVHELIGALERHARRARRTAPSRERAERLAASPVVDPRHPTSVTLPALPGKLEEEDLPETEFDMPVMDDDDLAETLPAEDAPAESRSAPVIDRDEDGLALFDRSAALARMGGDSGLLAEVAGLFAEDAPPLCRTFDQAARSGNAEAARVAAHTLKGICATLGGERAKAAAAAAEAAASAHVDDALMRGRDPSSLPADRVADLPPAGDAMTAAVQRLAAALTEAFLTR</sequence>
<dbReference type="SMART" id="SM00086">
    <property type="entry name" value="PAC"/>
    <property type="match status" value="1"/>
</dbReference>
<feature type="compositionally biased region" description="Acidic residues" evidence="7">
    <location>
        <begin position="794"/>
        <end position="804"/>
    </location>
</feature>
<gene>
    <name evidence="13" type="primary">rcsC_8</name>
    <name evidence="13" type="ORF">LzC2_35600</name>
</gene>
<evidence type="ECO:0000256" key="7">
    <source>
        <dbReference type="SAM" id="MobiDB-lite"/>
    </source>
</evidence>
<dbReference type="InterPro" id="IPR004358">
    <property type="entry name" value="Sig_transdc_His_kin-like_C"/>
</dbReference>
<dbReference type="Pfam" id="PF00989">
    <property type="entry name" value="PAS"/>
    <property type="match status" value="1"/>
</dbReference>
<comment type="caution">
    <text evidence="13">The sequence shown here is derived from an EMBL/GenBank/DDBJ whole genome shotgun (WGS) entry which is preliminary data.</text>
</comment>
<dbReference type="InterPro" id="IPR036097">
    <property type="entry name" value="HisK_dim/P_sf"/>
</dbReference>
<evidence type="ECO:0000259" key="9">
    <source>
        <dbReference type="PROSITE" id="PS50110"/>
    </source>
</evidence>
<dbReference type="InterPro" id="IPR029016">
    <property type="entry name" value="GAF-like_dom_sf"/>
</dbReference>
<dbReference type="InterPro" id="IPR036641">
    <property type="entry name" value="HPT_dom_sf"/>
</dbReference>
<dbReference type="PROSITE" id="PS50109">
    <property type="entry name" value="HIS_KIN"/>
    <property type="match status" value="1"/>
</dbReference>
<dbReference type="Pfam" id="PF02518">
    <property type="entry name" value="HATPase_c"/>
    <property type="match status" value="1"/>
</dbReference>
<evidence type="ECO:0000313" key="14">
    <source>
        <dbReference type="Proteomes" id="UP000609651"/>
    </source>
</evidence>
<dbReference type="PROSITE" id="PS50113">
    <property type="entry name" value="PAC"/>
    <property type="match status" value="1"/>
</dbReference>
<dbReference type="SMART" id="SM00387">
    <property type="entry name" value="HATPase_c"/>
    <property type="match status" value="1"/>
</dbReference>
<feature type="domain" description="Response regulatory" evidence="9">
    <location>
        <begin position="849"/>
        <end position="981"/>
    </location>
</feature>
<dbReference type="PANTHER" id="PTHR45339">
    <property type="entry name" value="HYBRID SIGNAL TRANSDUCTION HISTIDINE KINASE J"/>
    <property type="match status" value="1"/>
</dbReference>
<dbReference type="InterPro" id="IPR008207">
    <property type="entry name" value="Sig_transdc_His_kin_Hpt_dom"/>
</dbReference>
<dbReference type="SUPFAM" id="SSF55874">
    <property type="entry name" value="ATPase domain of HSP90 chaperone/DNA topoisomerase II/histidine kinase"/>
    <property type="match status" value="1"/>
</dbReference>
<dbReference type="InterPro" id="IPR003594">
    <property type="entry name" value="HATPase_dom"/>
</dbReference>
<dbReference type="SUPFAM" id="SSF47384">
    <property type="entry name" value="Homodimeric domain of signal transducing histidine kinase"/>
    <property type="match status" value="1"/>
</dbReference>
<dbReference type="Gene3D" id="1.10.287.130">
    <property type="match status" value="1"/>
</dbReference>
<dbReference type="InterPro" id="IPR005467">
    <property type="entry name" value="His_kinase_dom"/>
</dbReference>
<dbReference type="InterPro" id="IPR013656">
    <property type="entry name" value="PAS_4"/>
</dbReference>
<feature type="domain" description="Response regulatory" evidence="9">
    <location>
        <begin position="1007"/>
        <end position="1151"/>
    </location>
</feature>
<evidence type="ECO:0000259" key="11">
    <source>
        <dbReference type="PROSITE" id="PS50113"/>
    </source>
</evidence>
<dbReference type="Pfam" id="PF00072">
    <property type="entry name" value="Response_reg"/>
    <property type="match status" value="1"/>
</dbReference>
<dbReference type="CDD" id="cd00130">
    <property type="entry name" value="PAS"/>
    <property type="match status" value="2"/>
</dbReference>
<dbReference type="Pfam" id="PF00512">
    <property type="entry name" value="HisKA"/>
    <property type="match status" value="1"/>
</dbReference>
<feature type="region of interest" description="Disordered" evidence="7">
    <location>
        <begin position="690"/>
        <end position="712"/>
    </location>
</feature>